<comment type="caution">
    <text evidence="2">The sequence shown here is derived from an EMBL/GenBank/DDBJ whole genome shotgun (WGS) entry which is preliminary data.</text>
</comment>
<dbReference type="Proteomes" id="UP001331761">
    <property type="component" value="Unassembled WGS sequence"/>
</dbReference>
<organism evidence="2 3">
    <name type="scientific">Trichostrongylus colubriformis</name>
    <name type="common">Black scour worm</name>
    <dbReference type="NCBI Taxonomy" id="6319"/>
    <lineage>
        <taxon>Eukaryota</taxon>
        <taxon>Metazoa</taxon>
        <taxon>Ecdysozoa</taxon>
        <taxon>Nematoda</taxon>
        <taxon>Chromadorea</taxon>
        <taxon>Rhabditida</taxon>
        <taxon>Rhabditina</taxon>
        <taxon>Rhabditomorpha</taxon>
        <taxon>Strongyloidea</taxon>
        <taxon>Trichostrongylidae</taxon>
        <taxon>Trichostrongylus</taxon>
    </lineage>
</organism>
<name>A0AAN8I8E4_TRICO</name>
<keyword evidence="3" id="KW-1185">Reference proteome</keyword>
<proteinExistence type="predicted"/>
<keyword evidence="1" id="KW-0472">Membrane</keyword>
<evidence type="ECO:0000313" key="2">
    <source>
        <dbReference type="EMBL" id="KAK5964604.1"/>
    </source>
</evidence>
<gene>
    <name evidence="2" type="ORF">GCK32_001551</name>
</gene>
<keyword evidence="1" id="KW-1133">Transmembrane helix</keyword>
<evidence type="ECO:0000256" key="1">
    <source>
        <dbReference type="SAM" id="Phobius"/>
    </source>
</evidence>
<feature type="transmembrane region" description="Helical" evidence="1">
    <location>
        <begin position="64"/>
        <end position="83"/>
    </location>
</feature>
<dbReference type="EMBL" id="WIXE01025579">
    <property type="protein sequence ID" value="KAK5964604.1"/>
    <property type="molecule type" value="Genomic_DNA"/>
</dbReference>
<sequence>MELPWKNRNPYKAGSLQQPVNRSGYCSYDMNCSNSSGPERVTKRARAGRDNGAPVCCGCISIKWFLFALFLVLLILQIINLYTMNFITFTNGTPHFKFTKVTVGSLIVILFAILGMIGTLFENSILMTIIGVVIISSETIHACMRTFKMLMSVCFGFISWACSFYFQSAYFSSSLLVSHAL</sequence>
<keyword evidence="1" id="KW-0812">Transmembrane</keyword>
<dbReference type="AlphaFoldDB" id="A0AAN8I8E4"/>
<reference evidence="2 3" key="1">
    <citation type="submission" date="2019-10" db="EMBL/GenBank/DDBJ databases">
        <title>Assembly and Annotation for the nematode Trichostrongylus colubriformis.</title>
        <authorList>
            <person name="Martin J."/>
        </authorList>
    </citation>
    <scope>NUCLEOTIDE SEQUENCE [LARGE SCALE GENOMIC DNA]</scope>
    <source>
        <strain evidence="2">G859</strain>
        <tissue evidence="2">Whole worm</tissue>
    </source>
</reference>
<protein>
    <submittedName>
        <fullName evidence="2">Uncharacterized protein</fullName>
    </submittedName>
</protein>
<accession>A0AAN8I8E4</accession>
<feature type="transmembrane region" description="Helical" evidence="1">
    <location>
        <begin position="147"/>
        <end position="166"/>
    </location>
</feature>
<evidence type="ECO:0000313" key="3">
    <source>
        <dbReference type="Proteomes" id="UP001331761"/>
    </source>
</evidence>
<feature type="transmembrane region" description="Helical" evidence="1">
    <location>
        <begin position="103"/>
        <end position="135"/>
    </location>
</feature>